<dbReference type="SUPFAM" id="SSF89095">
    <property type="entry name" value="GatB/YqeY motif"/>
    <property type="match status" value="1"/>
</dbReference>
<evidence type="ECO:0008006" key="3">
    <source>
        <dbReference type="Google" id="ProtNLM"/>
    </source>
</evidence>
<reference evidence="1 2" key="1">
    <citation type="journal article" date="2016" name="Nat. Commun.">
        <title>Thousands of microbial genomes shed light on interconnected biogeochemical processes in an aquifer system.</title>
        <authorList>
            <person name="Anantharaman K."/>
            <person name="Brown C.T."/>
            <person name="Hug L.A."/>
            <person name="Sharon I."/>
            <person name="Castelle C.J."/>
            <person name="Probst A.J."/>
            <person name="Thomas B.C."/>
            <person name="Singh A."/>
            <person name="Wilkins M.J."/>
            <person name="Karaoz U."/>
            <person name="Brodie E.L."/>
            <person name="Williams K.H."/>
            <person name="Hubbard S.S."/>
            <person name="Banfield J.F."/>
        </authorList>
    </citation>
    <scope>NUCLEOTIDE SEQUENCE [LARGE SCALE GENOMIC DNA]</scope>
</reference>
<dbReference type="Proteomes" id="UP000177082">
    <property type="component" value="Unassembled WGS sequence"/>
</dbReference>
<proteinExistence type="predicted"/>
<dbReference type="InterPro" id="IPR003789">
    <property type="entry name" value="Asn/Gln_tRNA_amidoTrase-B-like"/>
</dbReference>
<comment type="caution">
    <text evidence="1">The sequence shown here is derived from an EMBL/GenBank/DDBJ whole genome shotgun (WGS) entry which is preliminary data.</text>
</comment>
<evidence type="ECO:0000313" key="2">
    <source>
        <dbReference type="Proteomes" id="UP000177082"/>
    </source>
</evidence>
<dbReference type="InterPro" id="IPR042184">
    <property type="entry name" value="YqeY/Aim41_N"/>
</dbReference>
<dbReference type="InterPro" id="IPR019004">
    <property type="entry name" value="YqeY/Aim41"/>
</dbReference>
<dbReference type="PANTHER" id="PTHR28055">
    <property type="entry name" value="ALTERED INHERITANCE OF MITOCHONDRIA PROTEIN 41, MITOCHONDRIAL"/>
    <property type="match status" value="1"/>
</dbReference>
<name>A0A1F8BJG0_9BACT</name>
<dbReference type="Pfam" id="PF09424">
    <property type="entry name" value="YqeY"/>
    <property type="match status" value="1"/>
</dbReference>
<dbReference type="Gene3D" id="1.10.1510.10">
    <property type="entry name" value="Uncharacterised protein YqeY/AIM41 PF09424, N-terminal domain"/>
    <property type="match status" value="1"/>
</dbReference>
<organism evidence="1 2">
    <name type="scientific">Candidatus Woesebacteria bacterium RIFCSPLOWO2_01_FULL_39_21</name>
    <dbReference type="NCBI Taxonomy" id="1802519"/>
    <lineage>
        <taxon>Bacteria</taxon>
        <taxon>Candidatus Woeseibacteriota</taxon>
    </lineage>
</organism>
<dbReference type="STRING" id="1802519.A2961_03585"/>
<dbReference type="GO" id="GO:0016884">
    <property type="term" value="F:carbon-nitrogen ligase activity, with glutamine as amido-N-donor"/>
    <property type="evidence" value="ECO:0007669"/>
    <property type="project" value="InterPro"/>
</dbReference>
<dbReference type="InterPro" id="IPR023168">
    <property type="entry name" value="GatB_Yqey_C_2"/>
</dbReference>
<sequence>MIANTIRKQIADALKARDEVRLSTLRMLASALNYEKIDKQHELSGEEELVVVRHEAKKRHDAIEALRQASGKSTSSDQTRMDEKLAREIKELKILQGYLPEQLGDEKIKALVDEAILAVGKDFGKVMGTVMSRVKGRSDGNTVSKIVKEKLS</sequence>
<evidence type="ECO:0000313" key="1">
    <source>
        <dbReference type="EMBL" id="OGM64201.1"/>
    </source>
</evidence>
<protein>
    <recommendedName>
        <fullName evidence="3">Glutamyl-tRNA amidotransferase</fullName>
    </recommendedName>
</protein>
<dbReference type="AlphaFoldDB" id="A0A1F8BJG0"/>
<gene>
    <name evidence="1" type="ORF">A2961_03585</name>
</gene>
<dbReference type="PANTHER" id="PTHR28055:SF1">
    <property type="entry name" value="ALTERED INHERITANCE OF MITOCHONDRIA PROTEIN 41, MITOCHONDRIAL"/>
    <property type="match status" value="1"/>
</dbReference>
<dbReference type="Gene3D" id="1.10.10.410">
    <property type="match status" value="1"/>
</dbReference>
<dbReference type="EMBL" id="MGHF01000009">
    <property type="protein sequence ID" value="OGM64201.1"/>
    <property type="molecule type" value="Genomic_DNA"/>
</dbReference>
<accession>A0A1F8BJG0</accession>